<evidence type="ECO:0000313" key="2">
    <source>
        <dbReference type="Proteomes" id="UP001229209"/>
    </source>
</evidence>
<evidence type="ECO:0000313" key="1">
    <source>
        <dbReference type="EMBL" id="MDP9729673.1"/>
    </source>
</evidence>
<name>A0ABT9LZI8_9BACL</name>
<proteinExistence type="predicted"/>
<dbReference type="Proteomes" id="UP001229209">
    <property type="component" value="Unassembled WGS sequence"/>
</dbReference>
<organism evidence="1 2">
    <name type="scientific">Alicyclobacillus tolerans</name>
    <dbReference type="NCBI Taxonomy" id="90970"/>
    <lineage>
        <taxon>Bacteria</taxon>
        <taxon>Bacillati</taxon>
        <taxon>Bacillota</taxon>
        <taxon>Bacilli</taxon>
        <taxon>Bacillales</taxon>
        <taxon>Alicyclobacillaceae</taxon>
        <taxon>Alicyclobacillus</taxon>
    </lineage>
</organism>
<reference evidence="1 2" key="1">
    <citation type="submission" date="2023-07" db="EMBL/GenBank/DDBJ databases">
        <title>Genomic Encyclopedia of Type Strains, Phase IV (KMG-IV): sequencing the most valuable type-strain genomes for metagenomic binning, comparative biology and taxonomic classification.</title>
        <authorList>
            <person name="Goeker M."/>
        </authorList>
    </citation>
    <scope>NUCLEOTIDE SEQUENCE [LARGE SCALE GENOMIC DNA]</scope>
    <source>
        <strain evidence="1 2">DSM 25924</strain>
    </source>
</reference>
<protein>
    <submittedName>
        <fullName evidence="1">Uncharacterized protein</fullName>
    </submittedName>
</protein>
<dbReference type="RefSeq" id="WP_157057321.1">
    <property type="nucleotide sequence ID" value="NZ_JAURUO010000019.1"/>
</dbReference>
<gene>
    <name evidence="1" type="ORF">J2S04_002647</name>
</gene>
<sequence length="55" mass="6558">MGRSIRYDEWMQHLLMKSPETTGISQYVLQEFIRIWDERMVVTDGRKLLDLKDAG</sequence>
<dbReference type="EMBL" id="JAURUO010000019">
    <property type="protein sequence ID" value="MDP9729673.1"/>
    <property type="molecule type" value="Genomic_DNA"/>
</dbReference>
<keyword evidence="2" id="KW-1185">Reference proteome</keyword>
<accession>A0ABT9LZI8</accession>
<comment type="caution">
    <text evidence="1">The sequence shown here is derived from an EMBL/GenBank/DDBJ whole genome shotgun (WGS) entry which is preliminary data.</text>
</comment>